<dbReference type="SMART" id="SM00129">
    <property type="entry name" value="KISc"/>
    <property type="match status" value="1"/>
</dbReference>
<dbReference type="PANTHER" id="PTHR47972:SF28">
    <property type="entry name" value="KINESIN-LIKE PROTEIN KLP-3"/>
    <property type="match status" value="1"/>
</dbReference>
<feature type="compositionally biased region" description="Acidic residues" evidence="5">
    <location>
        <begin position="768"/>
        <end position="779"/>
    </location>
</feature>
<evidence type="ECO:0000256" key="2">
    <source>
        <dbReference type="ARBA" id="ARBA00022840"/>
    </source>
</evidence>
<dbReference type="InterPro" id="IPR036961">
    <property type="entry name" value="Kinesin_motor_dom_sf"/>
</dbReference>
<feature type="compositionally biased region" description="Low complexity" evidence="5">
    <location>
        <begin position="539"/>
        <end position="551"/>
    </location>
</feature>
<dbReference type="PANTHER" id="PTHR47972">
    <property type="entry name" value="KINESIN-LIKE PROTEIN KLP-3"/>
    <property type="match status" value="1"/>
</dbReference>
<dbReference type="GO" id="GO:0007018">
    <property type="term" value="P:microtubule-based movement"/>
    <property type="evidence" value="ECO:0007669"/>
    <property type="project" value="InterPro"/>
</dbReference>
<evidence type="ECO:0000256" key="3">
    <source>
        <dbReference type="PROSITE-ProRule" id="PRU00283"/>
    </source>
</evidence>
<protein>
    <recommendedName>
        <fullName evidence="6">Kinesin motor domain-containing protein</fullName>
    </recommendedName>
</protein>
<feature type="binding site" evidence="3">
    <location>
        <begin position="714"/>
        <end position="721"/>
    </location>
    <ligand>
        <name>ATP</name>
        <dbReference type="ChEBI" id="CHEBI:30616"/>
    </ligand>
</feature>
<evidence type="ECO:0000256" key="1">
    <source>
        <dbReference type="ARBA" id="ARBA00022741"/>
    </source>
</evidence>
<dbReference type="Gene3D" id="1.10.287.1490">
    <property type="match status" value="1"/>
</dbReference>
<dbReference type="Gene3D" id="3.40.850.10">
    <property type="entry name" value="Kinesin motor domain"/>
    <property type="match status" value="1"/>
</dbReference>
<gene>
    <name evidence="7" type="ORF">TrVE_jg13353</name>
</gene>
<dbReference type="Proteomes" id="UP001165160">
    <property type="component" value="Unassembled WGS sequence"/>
</dbReference>
<feature type="coiled-coil region" evidence="4">
    <location>
        <begin position="1085"/>
        <end position="1119"/>
    </location>
</feature>
<keyword evidence="3" id="KW-0505">Motor protein</keyword>
<dbReference type="GO" id="GO:0005524">
    <property type="term" value="F:ATP binding"/>
    <property type="evidence" value="ECO:0007669"/>
    <property type="project" value="UniProtKB-UniRule"/>
</dbReference>
<feature type="compositionally biased region" description="Pro residues" evidence="5">
    <location>
        <begin position="479"/>
        <end position="491"/>
    </location>
</feature>
<proteinExistence type="inferred from homology"/>
<comment type="caution">
    <text evidence="7">The sequence shown here is derived from an EMBL/GenBank/DDBJ whole genome shotgun (WGS) entry which is preliminary data.</text>
</comment>
<evidence type="ECO:0000256" key="4">
    <source>
        <dbReference type="SAM" id="Coils"/>
    </source>
</evidence>
<organism evidence="7 8">
    <name type="scientific">Triparma verrucosa</name>
    <dbReference type="NCBI Taxonomy" id="1606542"/>
    <lineage>
        <taxon>Eukaryota</taxon>
        <taxon>Sar</taxon>
        <taxon>Stramenopiles</taxon>
        <taxon>Ochrophyta</taxon>
        <taxon>Bolidophyceae</taxon>
        <taxon>Parmales</taxon>
        <taxon>Triparmaceae</taxon>
        <taxon>Triparma</taxon>
    </lineage>
</organism>
<feature type="compositionally biased region" description="Basic and acidic residues" evidence="5">
    <location>
        <begin position="101"/>
        <end position="111"/>
    </location>
</feature>
<comment type="similarity">
    <text evidence="3">Belongs to the TRAFAC class myosin-kinesin ATPase superfamily. Kinesin family.</text>
</comment>
<feature type="region of interest" description="Disordered" evidence="5">
    <location>
        <begin position="466"/>
        <end position="494"/>
    </location>
</feature>
<dbReference type="InterPro" id="IPR027417">
    <property type="entry name" value="P-loop_NTPase"/>
</dbReference>
<reference evidence="8" key="1">
    <citation type="journal article" date="2023" name="Commun. Biol.">
        <title>Genome analysis of Parmales, the sister group of diatoms, reveals the evolutionary specialization of diatoms from phago-mixotrophs to photoautotrophs.</title>
        <authorList>
            <person name="Ban H."/>
            <person name="Sato S."/>
            <person name="Yoshikawa S."/>
            <person name="Yamada K."/>
            <person name="Nakamura Y."/>
            <person name="Ichinomiya M."/>
            <person name="Sato N."/>
            <person name="Blanc-Mathieu R."/>
            <person name="Endo H."/>
            <person name="Kuwata A."/>
            <person name="Ogata H."/>
        </authorList>
    </citation>
    <scope>NUCLEOTIDE SEQUENCE [LARGE SCALE GENOMIC DNA]</scope>
    <source>
        <strain evidence="8">NIES 3699</strain>
    </source>
</reference>
<feature type="region of interest" description="Disordered" evidence="5">
    <location>
        <begin position="68"/>
        <end position="111"/>
    </location>
</feature>
<dbReference type="InterPro" id="IPR027640">
    <property type="entry name" value="Kinesin-like_fam"/>
</dbReference>
<evidence type="ECO:0000313" key="8">
    <source>
        <dbReference type="Proteomes" id="UP001165160"/>
    </source>
</evidence>
<dbReference type="EMBL" id="BRXX01000322">
    <property type="protein sequence ID" value="GMI04806.1"/>
    <property type="molecule type" value="Genomic_DNA"/>
</dbReference>
<dbReference type="GO" id="GO:0008017">
    <property type="term" value="F:microtubule binding"/>
    <property type="evidence" value="ECO:0007669"/>
    <property type="project" value="InterPro"/>
</dbReference>
<evidence type="ECO:0000259" key="6">
    <source>
        <dbReference type="PROSITE" id="PS50067"/>
    </source>
</evidence>
<keyword evidence="2 3" id="KW-0067">ATP-binding</keyword>
<dbReference type="GO" id="GO:0003777">
    <property type="term" value="F:microtubule motor activity"/>
    <property type="evidence" value="ECO:0007669"/>
    <property type="project" value="InterPro"/>
</dbReference>
<keyword evidence="8" id="KW-1185">Reference proteome</keyword>
<dbReference type="GO" id="GO:0015630">
    <property type="term" value="C:microtubule cytoskeleton"/>
    <property type="evidence" value="ECO:0007669"/>
    <property type="project" value="TreeGrafter"/>
</dbReference>
<feature type="region of interest" description="Disordered" evidence="5">
    <location>
        <begin position="765"/>
        <end position="785"/>
    </location>
</feature>
<feature type="region of interest" description="Disordered" evidence="5">
    <location>
        <begin position="1159"/>
        <end position="1209"/>
    </location>
</feature>
<name>A0A9W7CET0_9STRA</name>
<feature type="region of interest" description="Disordered" evidence="5">
    <location>
        <begin position="1258"/>
        <end position="1281"/>
    </location>
</feature>
<evidence type="ECO:0000313" key="7">
    <source>
        <dbReference type="EMBL" id="GMI04806.1"/>
    </source>
</evidence>
<feature type="region of interest" description="Disordered" evidence="5">
    <location>
        <begin position="159"/>
        <end position="196"/>
    </location>
</feature>
<dbReference type="Pfam" id="PF00225">
    <property type="entry name" value="Kinesin"/>
    <property type="match status" value="1"/>
</dbReference>
<feature type="region of interest" description="Disordered" evidence="5">
    <location>
        <begin position="537"/>
        <end position="567"/>
    </location>
</feature>
<feature type="compositionally biased region" description="Gly residues" evidence="5">
    <location>
        <begin position="1187"/>
        <end position="1196"/>
    </location>
</feature>
<accession>A0A9W7CET0</accession>
<dbReference type="InterPro" id="IPR001752">
    <property type="entry name" value="Kinesin_motor_dom"/>
</dbReference>
<dbReference type="SUPFAM" id="SSF52540">
    <property type="entry name" value="P-loop containing nucleoside triphosphate hydrolases"/>
    <property type="match status" value="1"/>
</dbReference>
<feature type="compositionally biased region" description="Polar residues" evidence="5">
    <location>
        <begin position="75"/>
        <end position="89"/>
    </location>
</feature>
<dbReference type="PROSITE" id="PS00411">
    <property type="entry name" value="KINESIN_MOTOR_1"/>
    <property type="match status" value="1"/>
</dbReference>
<feature type="domain" description="Kinesin motor" evidence="6">
    <location>
        <begin position="632"/>
        <end position="989"/>
    </location>
</feature>
<dbReference type="InterPro" id="IPR019821">
    <property type="entry name" value="Kinesin_motor_CS"/>
</dbReference>
<evidence type="ECO:0000256" key="5">
    <source>
        <dbReference type="SAM" id="MobiDB-lite"/>
    </source>
</evidence>
<feature type="compositionally biased region" description="Basic and acidic residues" evidence="5">
    <location>
        <begin position="177"/>
        <end position="194"/>
    </location>
</feature>
<dbReference type="PROSITE" id="PS50067">
    <property type="entry name" value="KINESIN_MOTOR_2"/>
    <property type="match status" value="1"/>
</dbReference>
<keyword evidence="4" id="KW-0175">Coiled coil</keyword>
<sequence>MPTVEEKEAELAALQATFDEYVESSKELETELESELEKLETQLTEALESNEDLTSTNKKLKADLNKIGDSHTESHNSLSSEVKSLTQKLQAAEQLADDSENGLRAKSESERKLQIELDDALEQVAFHVTELEDLRAAMSEQAKDKEEELKEMEGDMATLRVKLEEAESSKSANGGDGDTHDTQAETERLKKELEETQLMAEEALLSSESLTDEVEKLKAKEKQTEDTANLLNEAIAHSEEQATELEETKALLNEAVSHSEELSNELEKIKKEGTQYSSELDEANKMLDEAVTHSEELSVELEGLKSKMKQNSPKKEVSKLKREIAEANKNLDDAAKREEGLKAELEKSVKDLEDTKKKLKSASELATVAATKLESVTAELSEAKGAQAMMSPSKDLEHAKNQLLEAEKAKNDTIAKLTSTKATLAATIVSQQQATSEMSDYKSALANMSIESNELQKVEAELRAEVAQLKADLEKAEAAPPPPPPPPPPPQDQVISNQRLKALAEKNSELGSTISLQASQIQTLTASLAHLKRVIAEASSSSGDDPTSSPVPKLPPPPSFSPAITSSPVLKSSSTITSLSNSSMQDLVEQALAAPSDVNRTSSALKTLLQKCTAQKTTNAHLLSKIQKISNSIQVCCRIRPLRSNELRNNEKVVVEPLSETEAGYYDQKAKQWKSFVYDKVFGPDQSQQDIFEEVEPLCLSVVDGYNACIFAYGQTGSGKTYTMEGFADNNQWGICVRTLHKIFEILDFRKASHVAVPPLGDNLVEIDNSDDDDDDDSGDITRTTGQAPQFNYQIEIGMLEIYNEDVRDLLSPDLVSVDLKRDSAGKIQVPNLTRREVMSLNDVMDVMSQGKKYRAVAATNMNDQSSRSHMILSAMVSSWIDGQPRSTGQLYLVDLAGSERVNKSGVQNKELKEAQHINLSLSALGDVMEALDKKSSHVPYRNSKLTYCLQDSLGGNSRTMMIVNVCPSSSSGEESLCAMQFASRVRRITMSAATRNVGGKNLEEILKKLRFELRETIKARDSADSEVKRLGAVAKQMQARLSTTLSNKSKADAEESKTTQSKIAVLQRNNADITSRWQKEKHLKEEQVIQIENLQREIRRIQQQMSKAVRDREAMSKKLLEREQQLLAVNRENRQVMVASKSGVGTAVPKQSNVFDRFSNNENNGNGEDEFGLGGTAKKKRRGVDGRGGGSGTGTGTPQRVELGEPQTIEDMKEEISELLRKHEPTKLDKLQDLFQKFVGKEDILLEKMRRRYARLATPGKGQGQRQQMAFDKSISRMKG</sequence>
<feature type="coiled-coil region" evidence="4">
    <location>
        <begin position="317"/>
        <end position="365"/>
    </location>
</feature>
<dbReference type="PRINTS" id="PR00380">
    <property type="entry name" value="KINESINHEAVY"/>
</dbReference>
<keyword evidence="1 3" id="KW-0547">Nucleotide-binding</keyword>